<dbReference type="InterPro" id="IPR012296">
    <property type="entry name" value="Nuclease_put_TT1808"/>
</dbReference>
<evidence type="ECO:0000259" key="2">
    <source>
        <dbReference type="Pfam" id="PF05685"/>
    </source>
</evidence>
<dbReference type="GO" id="GO:0004519">
    <property type="term" value="F:endonuclease activity"/>
    <property type="evidence" value="ECO:0007669"/>
    <property type="project" value="UniProtKB-KW"/>
</dbReference>
<sequence>MTALDERPHTDEQNHDERSHDEQMLTEQFESLAKAAMREAEGLRLEFIDGKMGVKAVPDGLHSEIVMWLQQVCMQHQPQLGLYGDRGLRIETYRKGRARPDGTLAPIGHFVRAGEWAEPDGVLMTVEVTSHDHDTNQRDRVEKPRAYAESGIPVYLLVDRDADEVTVYSEPAKGAYQERHTVTLGKSIELPSPVGFTLDTEPLKAWSAARESDG</sequence>
<dbReference type="Gene3D" id="3.90.1570.10">
    <property type="entry name" value="tt1808, chain A"/>
    <property type="match status" value="1"/>
</dbReference>
<proteinExistence type="predicted"/>
<dbReference type="Proteomes" id="UP001611162">
    <property type="component" value="Unassembled WGS sequence"/>
</dbReference>
<evidence type="ECO:0000256" key="1">
    <source>
        <dbReference type="SAM" id="MobiDB-lite"/>
    </source>
</evidence>
<keyword evidence="3" id="KW-0540">Nuclease</keyword>
<gene>
    <name evidence="3" type="ORF">ACH4TF_32045</name>
</gene>
<dbReference type="CDD" id="cd06260">
    <property type="entry name" value="DUF820-like"/>
    <property type="match status" value="1"/>
</dbReference>
<dbReference type="PANTHER" id="PTHR35400:SF3">
    <property type="entry name" value="SLL1072 PROTEIN"/>
    <property type="match status" value="1"/>
</dbReference>
<name>A0ABW7TBW0_9ACTN</name>
<protein>
    <submittedName>
        <fullName evidence="3">Uma2 family endonuclease</fullName>
    </submittedName>
</protein>
<dbReference type="InterPro" id="IPR011335">
    <property type="entry name" value="Restrct_endonuc-II-like"/>
</dbReference>
<evidence type="ECO:0000313" key="4">
    <source>
        <dbReference type="Proteomes" id="UP001611162"/>
    </source>
</evidence>
<dbReference type="InterPro" id="IPR008538">
    <property type="entry name" value="Uma2"/>
</dbReference>
<keyword evidence="3" id="KW-0378">Hydrolase</keyword>
<dbReference type="SUPFAM" id="SSF52980">
    <property type="entry name" value="Restriction endonuclease-like"/>
    <property type="match status" value="1"/>
</dbReference>
<evidence type="ECO:0000313" key="3">
    <source>
        <dbReference type="EMBL" id="MFI0915036.1"/>
    </source>
</evidence>
<dbReference type="RefSeq" id="WP_397614730.1">
    <property type="nucleotide sequence ID" value="NZ_JBEYAO010000003.1"/>
</dbReference>
<feature type="compositionally biased region" description="Basic and acidic residues" evidence="1">
    <location>
        <begin position="1"/>
        <end position="23"/>
    </location>
</feature>
<dbReference type="EMBL" id="JBIRRB010000016">
    <property type="protein sequence ID" value="MFI0915036.1"/>
    <property type="molecule type" value="Genomic_DNA"/>
</dbReference>
<feature type="domain" description="Putative restriction endonuclease" evidence="2">
    <location>
        <begin position="27"/>
        <end position="200"/>
    </location>
</feature>
<organism evidence="3 4">
    <name type="scientific">Streptomyces abikoensis</name>
    <dbReference type="NCBI Taxonomy" id="97398"/>
    <lineage>
        <taxon>Bacteria</taxon>
        <taxon>Bacillati</taxon>
        <taxon>Actinomycetota</taxon>
        <taxon>Actinomycetes</taxon>
        <taxon>Kitasatosporales</taxon>
        <taxon>Streptomycetaceae</taxon>
        <taxon>Streptomyces</taxon>
    </lineage>
</organism>
<comment type="caution">
    <text evidence="3">The sequence shown here is derived from an EMBL/GenBank/DDBJ whole genome shotgun (WGS) entry which is preliminary data.</text>
</comment>
<accession>A0ABW7TBW0</accession>
<keyword evidence="3" id="KW-0255">Endonuclease</keyword>
<dbReference type="PANTHER" id="PTHR35400">
    <property type="entry name" value="SLR1083 PROTEIN"/>
    <property type="match status" value="1"/>
</dbReference>
<feature type="region of interest" description="Disordered" evidence="1">
    <location>
        <begin position="1"/>
        <end position="24"/>
    </location>
</feature>
<keyword evidence="4" id="KW-1185">Reference proteome</keyword>
<reference evidence="3 4" key="1">
    <citation type="submission" date="2024-10" db="EMBL/GenBank/DDBJ databases">
        <title>The Natural Products Discovery Center: Release of the First 8490 Sequenced Strains for Exploring Actinobacteria Biosynthetic Diversity.</title>
        <authorList>
            <person name="Kalkreuter E."/>
            <person name="Kautsar S.A."/>
            <person name="Yang D."/>
            <person name="Bader C.D."/>
            <person name="Teijaro C.N."/>
            <person name="Fluegel L."/>
            <person name="Davis C.M."/>
            <person name="Simpson J.R."/>
            <person name="Lauterbach L."/>
            <person name="Steele A.D."/>
            <person name="Gui C."/>
            <person name="Meng S."/>
            <person name="Li G."/>
            <person name="Viehrig K."/>
            <person name="Ye F."/>
            <person name="Su P."/>
            <person name="Kiefer A.F."/>
            <person name="Nichols A."/>
            <person name="Cepeda A.J."/>
            <person name="Yan W."/>
            <person name="Fan B."/>
            <person name="Jiang Y."/>
            <person name="Adhikari A."/>
            <person name="Zheng C.-J."/>
            <person name="Schuster L."/>
            <person name="Cowan T.M."/>
            <person name="Smanski M.J."/>
            <person name="Chevrette M.G."/>
            <person name="De Carvalho L.P.S."/>
            <person name="Shen B."/>
        </authorList>
    </citation>
    <scope>NUCLEOTIDE SEQUENCE [LARGE SCALE GENOMIC DNA]</scope>
    <source>
        <strain evidence="3 4">NPDC020979</strain>
    </source>
</reference>
<dbReference type="Pfam" id="PF05685">
    <property type="entry name" value="Uma2"/>
    <property type="match status" value="1"/>
</dbReference>